<reference evidence="2 3" key="1">
    <citation type="journal article" date="2016" name="Nat. Commun.">
        <title>Thousands of microbial genomes shed light on interconnected biogeochemical processes in an aquifer system.</title>
        <authorList>
            <person name="Anantharaman K."/>
            <person name="Brown C.T."/>
            <person name="Hug L.A."/>
            <person name="Sharon I."/>
            <person name="Castelle C.J."/>
            <person name="Probst A.J."/>
            <person name="Thomas B.C."/>
            <person name="Singh A."/>
            <person name="Wilkins M.J."/>
            <person name="Karaoz U."/>
            <person name="Brodie E.L."/>
            <person name="Williams K.H."/>
            <person name="Hubbard S.S."/>
            <person name="Banfield J.F."/>
        </authorList>
    </citation>
    <scope>NUCLEOTIDE SEQUENCE [LARGE SCALE GENOMIC DNA]</scope>
</reference>
<protein>
    <submittedName>
        <fullName evidence="2">Pilus assembly protein HicB</fullName>
    </submittedName>
</protein>
<feature type="domain" description="HicB-like antitoxin of toxin-antitoxin system" evidence="1">
    <location>
        <begin position="20"/>
        <end position="108"/>
    </location>
</feature>
<comment type="caution">
    <text evidence="2">The sequence shown here is derived from an EMBL/GenBank/DDBJ whole genome shotgun (WGS) entry which is preliminary data.</text>
</comment>
<dbReference type="Proteomes" id="UP000178735">
    <property type="component" value="Unassembled WGS sequence"/>
</dbReference>
<evidence type="ECO:0000313" key="3">
    <source>
        <dbReference type="Proteomes" id="UP000178735"/>
    </source>
</evidence>
<dbReference type="EMBL" id="MGFH01000189">
    <property type="protein sequence ID" value="OGM03041.1"/>
    <property type="molecule type" value="Genomic_DNA"/>
</dbReference>
<dbReference type="PANTHER" id="PTHR34504:SF2">
    <property type="entry name" value="UPF0150 PROTEIN SSL0259"/>
    <property type="match status" value="1"/>
</dbReference>
<dbReference type="InterPro" id="IPR051404">
    <property type="entry name" value="TA_system_antitoxin"/>
</dbReference>
<organism evidence="2 3">
    <name type="scientific">Candidatus Wallbacteria bacterium GWC2_49_35</name>
    <dbReference type="NCBI Taxonomy" id="1817813"/>
    <lineage>
        <taxon>Bacteria</taxon>
        <taxon>Candidatus Walliibacteriota</taxon>
    </lineage>
</organism>
<dbReference type="PANTHER" id="PTHR34504">
    <property type="entry name" value="ANTITOXIN HICB"/>
    <property type="match status" value="1"/>
</dbReference>
<dbReference type="InterPro" id="IPR031807">
    <property type="entry name" value="HicB-like"/>
</dbReference>
<dbReference type="AlphaFoldDB" id="A0A1F7WJR1"/>
<name>A0A1F7WJR1_9BACT</name>
<evidence type="ECO:0000259" key="1">
    <source>
        <dbReference type="Pfam" id="PF15919"/>
    </source>
</evidence>
<accession>A0A1F7WJR1</accession>
<dbReference type="Pfam" id="PF15919">
    <property type="entry name" value="HicB_lk_antitox"/>
    <property type="match status" value="1"/>
</dbReference>
<dbReference type="STRING" id="1817813.A2008_11495"/>
<dbReference type="SUPFAM" id="SSF143100">
    <property type="entry name" value="TTHA1013/TTHA0281-like"/>
    <property type="match status" value="1"/>
</dbReference>
<dbReference type="InterPro" id="IPR035069">
    <property type="entry name" value="TTHA1013/TTHA0281-like"/>
</dbReference>
<dbReference type="Gene3D" id="3.30.160.250">
    <property type="match status" value="1"/>
</dbReference>
<gene>
    <name evidence="2" type="ORF">A2008_11495</name>
</gene>
<proteinExistence type="predicted"/>
<evidence type="ECO:0000313" key="2">
    <source>
        <dbReference type="EMBL" id="OGM03041.1"/>
    </source>
</evidence>
<sequence>MNKTKLKDRYVFPAIFEYCEGSYTVTFPDLPGCITEGKDVEEALKMAKEAMELHIYNMEDDKEKIPAPGKPENIKLPKHSFTSLIEVWMPPIRNEMRNEYVKKTLTIPKWLNDIALERKLNFSQLLQTAVKSKLGLL</sequence>